<keyword evidence="2" id="KW-1185">Reference proteome</keyword>
<organism evidence="1 2">
    <name type="scientific">Nocardia mangyaensis</name>
    <dbReference type="NCBI Taxonomy" id="2213200"/>
    <lineage>
        <taxon>Bacteria</taxon>
        <taxon>Bacillati</taxon>
        <taxon>Actinomycetota</taxon>
        <taxon>Actinomycetes</taxon>
        <taxon>Mycobacteriales</taxon>
        <taxon>Nocardiaceae</taxon>
        <taxon>Nocardia</taxon>
    </lineage>
</organism>
<gene>
    <name evidence="1" type="ORF">BOX37_05775</name>
</gene>
<dbReference type="GO" id="GO:0016829">
    <property type="term" value="F:lyase activity"/>
    <property type="evidence" value="ECO:0007669"/>
    <property type="project" value="UniProtKB-KW"/>
</dbReference>
<reference evidence="1" key="1">
    <citation type="submission" date="2016-11" db="EMBL/GenBank/DDBJ databases">
        <authorList>
            <person name="Jaros S."/>
            <person name="Januszkiewicz K."/>
            <person name="Wedrychowicz H."/>
        </authorList>
    </citation>
    <scope>NUCLEOTIDE SEQUENCE [LARGE SCALE GENOMIC DNA]</scope>
    <source>
        <strain evidence="1">Y48</strain>
    </source>
</reference>
<evidence type="ECO:0000313" key="1">
    <source>
        <dbReference type="EMBL" id="APE33561.1"/>
    </source>
</evidence>
<protein>
    <submittedName>
        <fullName evidence="1">Phosphonate C-P lyase system protein PhnH</fullName>
    </submittedName>
</protein>
<accession>A0A1J0VNH0</accession>
<dbReference type="AlphaFoldDB" id="A0A1J0VNH0"/>
<sequence>MTTAQRIAAATCTPEQAQQVFRAVLAAFARPGRIATLPTTDLPPTLLAVTALADSGTALCVVGADATLWSDALSVGTDAPAVGLAAARLVAALRPLTADEVGVLARGTAEAPEHGAFVAIPVESVENGVPLRLTGPGVDGEVIFAPSGLDAEVVAARAAAVLGYPAGIDLLCVAADGRIVGLPRTTVVSAARIESDGRGNPARTQEN</sequence>
<dbReference type="Gene3D" id="3.40.50.11310">
    <property type="entry name" value="Bacterial phosphonate metabolism protein PhnH"/>
    <property type="match status" value="1"/>
</dbReference>
<dbReference type="Proteomes" id="UP000183810">
    <property type="component" value="Chromosome"/>
</dbReference>
<evidence type="ECO:0000313" key="2">
    <source>
        <dbReference type="Proteomes" id="UP000183810"/>
    </source>
</evidence>
<dbReference type="NCBIfam" id="TIGR03292">
    <property type="entry name" value="PhnH_redo"/>
    <property type="match status" value="1"/>
</dbReference>
<dbReference type="EMBL" id="CP018082">
    <property type="protein sequence ID" value="APE33561.1"/>
    <property type="molecule type" value="Genomic_DNA"/>
</dbReference>
<dbReference type="InterPro" id="IPR038058">
    <property type="entry name" value="PhnH-like_sp"/>
</dbReference>
<dbReference type="InterPro" id="IPR008772">
    <property type="entry name" value="Phosphonate_metab_PhnH"/>
</dbReference>
<keyword evidence="1" id="KW-0456">Lyase</keyword>
<proteinExistence type="predicted"/>
<dbReference type="SUPFAM" id="SSF159709">
    <property type="entry name" value="PhnH-like"/>
    <property type="match status" value="1"/>
</dbReference>
<name>A0A1J0VNH0_9NOCA</name>
<dbReference type="KEGG" id="nsl:BOX37_05775"/>
<dbReference type="RefSeq" id="WP_071926744.1">
    <property type="nucleotide sequence ID" value="NZ_CP018082.1"/>
</dbReference>
<dbReference type="Pfam" id="PF05845">
    <property type="entry name" value="PhnH"/>
    <property type="match status" value="1"/>
</dbReference>
<dbReference type="GO" id="GO:0019634">
    <property type="term" value="P:organic phosphonate metabolic process"/>
    <property type="evidence" value="ECO:0007669"/>
    <property type="project" value="InterPro"/>
</dbReference>